<dbReference type="Proteomes" id="UP001211907">
    <property type="component" value="Unassembled WGS sequence"/>
</dbReference>
<evidence type="ECO:0000313" key="3">
    <source>
        <dbReference type="Proteomes" id="UP001211907"/>
    </source>
</evidence>
<protein>
    <submittedName>
        <fullName evidence="2">Uncharacterized protein</fullName>
    </submittedName>
</protein>
<organism evidence="2 3">
    <name type="scientific">Physocladia obscura</name>
    <dbReference type="NCBI Taxonomy" id="109957"/>
    <lineage>
        <taxon>Eukaryota</taxon>
        <taxon>Fungi</taxon>
        <taxon>Fungi incertae sedis</taxon>
        <taxon>Chytridiomycota</taxon>
        <taxon>Chytridiomycota incertae sedis</taxon>
        <taxon>Chytridiomycetes</taxon>
        <taxon>Chytridiales</taxon>
        <taxon>Chytriomycetaceae</taxon>
        <taxon>Physocladia</taxon>
    </lineage>
</organism>
<keyword evidence="3" id="KW-1185">Reference proteome</keyword>
<evidence type="ECO:0000313" key="2">
    <source>
        <dbReference type="EMBL" id="KAJ3118349.1"/>
    </source>
</evidence>
<dbReference type="EMBL" id="JADGJH010001125">
    <property type="protein sequence ID" value="KAJ3118349.1"/>
    <property type="molecule type" value="Genomic_DNA"/>
</dbReference>
<evidence type="ECO:0000256" key="1">
    <source>
        <dbReference type="SAM" id="MobiDB-lite"/>
    </source>
</evidence>
<feature type="region of interest" description="Disordered" evidence="1">
    <location>
        <begin position="31"/>
        <end position="60"/>
    </location>
</feature>
<sequence length="115" mass="12349">MTTATTFTRDIDTETFLPSDNINADVDAITADNADTNNNGKPNPKGNDNHKILSDSRSDTGGAICEGEFSGWGSVSYLTMDDCENNEQPGGRNSEKLTQTKKIGEWTSTAIATNN</sequence>
<gene>
    <name evidence="2" type="ORF">HK100_000625</name>
</gene>
<proteinExistence type="predicted"/>
<reference evidence="2" key="1">
    <citation type="submission" date="2020-05" db="EMBL/GenBank/DDBJ databases">
        <title>Phylogenomic resolution of chytrid fungi.</title>
        <authorList>
            <person name="Stajich J.E."/>
            <person name="Amses K."/>
            <person name="Simmons R."/>
            <person name="Seto K."/>
            <person name="Myers J."/>
            <person name="Bonds A."/>
            <person name="Quandt C.A."/>
            <person name="Barry K."/>
            <person name="Liu P."/>
            <person name="Grigoriev I."/>
            <person name="Longcore J.E."/>
            <person name="James T.Y."/>
        </authorList>
    </citation>
    <scope>NUCLEOTIDE SEQUENCE</scope>
    <source>
        <strain evidence="2">JEL0513</strain>
    </source>
</reference>
<comment type="caution">
    <text evidence="2">The sequence shown here is derived from an EMBL/GenBank/DDBJ whole genome shotgun (WGS) entry which is preliminary data.</text>
</comment>
<accession>A0AAD5XBP1</accession>
<dbReference type="AlphaFoldDB" id="A0AAD5XBP1"/>
<name>A0AAD5XBP1_9FUNG</name>
<feature type="compositionally biased region" description="Low complexity" evidence="1">
    <location>
        <begin position="31"/>
        <end position="46"/>
    </location>
</feature>
<feature type="compositionally biased region" description="Basic and acidic residues" evidence="1">
    <location>
        <begin position="47"/>
        <end position="58"/>
    </location>
</feature>